<reference evidence="3" key="1">
    <citation type="journal article" date="2021" name="PeerJ">
        <title>Extensive microbial diversity within the chicken gut microbiome revealed by metagenomics and culture.</title>
        <authorList>
            <person name="Gilroy R."/>
            <person name="Ravi A."/>
            <person name="Getino M."/>
            <person name="Pursley I."/>
            <person name="Horton D.L."/>
            <person name="Alikhan N.F."/>
            <person name="Baker D."/>
            <person name="Gharbi K."/>
            <person name="Hall N."/>
            <person name="Watson M."/>
            <person name="Adriaenssens E.M."/>
            <person name="Foster-Nyarko E."/>
            <person name="Jarju S."/>
            <person name="Secka A."/>
            <person name="Antonio M."/>
            <person name="Oren A."/>
            <person name="Chaudhuri R.R."/>
            <person name="La Ragione R."/>
            <person name="Hildebrand F."/>
            <person name="Pallen M.J."/>
        </authorList>
    </citation>
    <scope>NUCLEOTIDE SEQUENCE</scope>
    <source>
        <strain evidence="3">CHK193-16274</strain>
    </source>
</reference>
<dbReference type="PROSITE" id="PS51898">
    <property type="entry name" value="TYR_RECOMBINASE"/>
    <property type="match status" value="1"/>
</dbReference>
<evidence type="ECO:0000259" key="2">
    <source>
        <dbReference type="PROSITE" id="PS51898"/>
    </source>
</evidence>
<dbReference type="PANTHER" id="PTHR30349">
    <property type="entry name" value="PHAGE INTEGRASE-RELATED"/>
    <property type="match status" value="1"/>
</dbReference>
<organism evidence="3 4">
    <name type="scientific">Thomasclavelia spiroformis</name>
    <dbReference type="NCBI Taxonomy" id="29348"/>
    <lineage>
        <taxon>Bacteria</taxon>
        <taxon>Bacillati</taxon>
        <taxon>Bacillota</taxon>
        <taxon>Erysipelotrichia</taxon>
        <taxon>Erysipelotrichales</taxon>
        <taxon>Coprobacillaceae</taxon>
        <taxon>Thomasclavelia</taxon>
    </lineage>
</organism>
<dbReference type="SUPFAM" id="SSF56349">
    <property type="entry name" value="DNA breaking-rejoining enzymes"/>
    <property type="match status" value="1"/>
</dbReference>
<evidence type="ECO:0000313" key="3">
    <source>
        <dbReference type="EMBL" id="HJF39406.1"/>
    </source>
</evidence>
<dbReference type="AlphaFoldDB" id="A0A921G838"/>
<dbReference type="Pfam" id="PF00589">
    <property type="entry name" value="Phage_integrase"/>
    <property type="match status" value="1"/>
</dbReference>
<gene>
    <name evidence="3" type="ORF">K8V91_00650</name>
</gene>
<evidence type="ECO:0000256" key="1">
    <source>
        <dbReference type="ARBA" id="ARBA00023172"/>
    </source>
</evidence>
<proteinExistence type="predicted"/>
<keyword evidence="1" id="KW-0233">DNA recombination</keyword>
<dbReference type="InterPro" id="IPR050090">
    <property type="entry name" value="Tyrosine_recombinase_XerCD"/>
</dbReference>
<dbReference type="GO" id="GO:0006310">
    <property type="term" value="P:DNA recombination"/>
    <property type="evidence" value="ECO:0007669"/>
    <property type="project" value="UniProtKB-KW"/>
</dbReference>
<accession>A0A921G838</accession>
<protein>
    <submittedName>
        <fullName evidence="3">Tyrosine-type recombinase/integrase</fullName>
    </submittedName>
</protein>
<comment type="caution">
    <text evidence="3">The sequence shown here is derived from an EMBL/GenBank/DDBJ whole genome shotgun (WGS) entry which is preliminary data.</text>
</comment>
<evidence type="ECO:0000313" key="4">
    <source>
        <dbReference type="Proteomes" id="UP000749320"/>
    </source>
</evidence>
<dbReference type="InterPro" id="IPR011010">
    <property type="entry name" value="DNA_brk_join_enz"/>
</dbReference>
<sequence>MSKAEPLRTNEDIEKMKNYFKKNDHIRDYALFILGINTALRISDLLKLKWEDVFDFERNVFVNHLVIREQKTHKRAVIMLNQNVKKALNELKASIPIIKNKDYIFKSRKGNQSIHRSRAYCIIKEAAKAEGIEGIISCHTMRKTFGYHAWKKGIPPAVIMDIYNHSSIEITKEYLSINQDDRDDVYKKILL</sequence>
<name>A0A921G838_9FIRM</name>
<dbReference type="EMBL" id="DYWV01000023">
    <property type="protein sequence ID" value="HJF39406.1"/>
    <property type="molecule type" value="Genomic_DNA"/>
</dbReference>
<feature type="domain" description="Tyr recombinase" evidence="2">
    <location>
        <begin position="2"/>
        <end position="187"/>
    </location>
</feature>
<dbReference type="Gene3D" id="1.10.443.10">
    <property type="entry name" value="Intergrase catalytic core"/>
    <property type="match status" value="1"/>
</dbReference>
<dbReference type="GO" id="GO:0015074">
    <property type="term" value="P:DNA integration"/>
    <property type="evidence" value="ECO:0007669"/>
    <property type="project" value="InterPro"/>
</dbReference>
<dbReference type="PANTHER" id="PTHR30349:SF82">
    <property type="entry name" value="INTEGRASE_RECOMBINASE YOEC-RELATED"/>
    <property type="match status" value="1"/>
</dbReference>
<dbReference type="GO" id="GO:0003677">
    <property type="term" value="F:DNA binding"/>
    <property type="evidence" value="ECO:0007669"/>
    <property type="project" value="InterPro"/>
</dbReference>
<dbReference type="Proteomes" id="UP000749320">
    <property type="component" value="Unassembled WGS sequence"/>
</dbReference>
<dbReference type="InterPro" id="IPR013762">
    <property type="entry name" value="Integrase-like_cat_sf"/>
</dbReference>
<dbReference type="InterPro" id="IPR002104">
    <property type="entry name" value="Integrase_catalytic"/>
</dbReference>
<reference evidence="3" key="2">
    <citation type="submission" date="2021-09" db="EMBL/GenBank/DDBJ databases">
        <authorList>
            <person name="Gilroy R."/>
        </authorList>
    </citation>
    <scope>NUCLEOTIDE SEQUENCE</scope>
    <source>
        <strain evidence="3">CHK193-16274</strain>
    </source>
</reference>